<reference evidence="1 2" key="1">
    <citation type="submission" date="2024-04" db="EMBL/GenBank/DDBJ databases">
        <title>Tritrichomonas musculus Genome.</title>
        <authorList>
            <person name="Alves-Ferreira E."/>
            <person name="Grigg M."/>
            <person name="Lorenzi H."/>
            <person name="Galac M."/>
        </authorList>
    </citation>
    <scope>NUCLEOTIDE SEQUENCE [LARGE SCALE GENOMIC DNA]</scope>
    <source>
        <strain evidence="1 2">EAF2021</strain>
    </source>
</reference>
<protein>
    <submittedName>
        <fullName evidence="1">Uncharacterized protein</fullName>
    </submittedName>
</protein>
<keyword evidence="2" id="KW-1185">Reference proteome</keyword>
<accession>A0ABR2HBH0</accession>
<proteinExistence type="predicted"/>
<dbReference type="Proteomes" id="UP001470230">
    <property type="component" value="Unassembled WGS sequence"/>
</dbReference>
<dbReference type="EMBL" id="JAPFFF010000035">
    <property type="protein sequence ID" value="KAK8843267.1"/>
    <property type="molecule type" value="Genomic_DNA"/>
</dbReference>
<evidence type="ECO:0000313" key="2">
    <source>
        <dbReference type="Proteomes" id="UP001470230"/>
    </source>
</evidence>
<evidence type="ECO:0000313" key="1">
    <source>
        <dbReference type="EMBL" id="KAK8843267.1"/>
    </source>
</evidence>
<name>A0ABR2HBH0_9EUKA</name>
<comment type="caution">
    <text evidence="1">The sequence shown here is derived from an EMBL/GenBank/DDBJ whole genome shotgun (WGS) entry which is preliminary data.</text>
</comment>
<sequence>MPENKEAYEPLITKLLNREFIGDIKADFLKYLQNTSKQVSTSSIFTTFKKKFGEIRGDNDSILIKVFIEKSKASSFKEMQNELKKKQQFIIEYKAINELNGDKKKTTTDHSFWFLFKHSQRCHSKCG</sequence>
<organism evidence="1 2">
    <name type="scientific">Tritrichomonas musculus</name>
    <dbReference type="NCBI Taxonomy" id="1915356"/>
    <lineage>
        <taxon>Eukaryota</taxon>
        <taxon>Metamonada</taxon>
        <taxon>Parabasalia</taxon>
        <taxon>Tritrichomonadida</taxon>
        <taxon>Tritrichomonadidae</taxon>
        <taxon>Tritrichomonas</taxon>
    </lineage>
</organism>
<gene>
    <name evidence="1" type="ORF">M9Y10_025122</name>
</gene>